<comment type="caution">
    <text evidence="1">The sequence shown here is derived from an EMBL/GenBank/DDBJ whole genome shotgun (WGS) entry which is preliminary data.</text>
</comment>
<dbReference type="EMBL" id="SMOL01000768">
    <property type="protein sequence ID" value="KAB2597272.1"/>
    <property type="molecule type" value="Genomic_DNA"/>
</dbReference>
<dbReference type="Proteomes" id="UP000327157">
    <property type="component" value="Chromosome 1"/>
</dbReference>
<dbReference type="AlphaFoldDB" id="A0A5N5F7W5"/>
<protein>
    <submittedName>
        <fullName evidence="1">Uncharacterized protein</fullName>
    </submittedName>
</protein>
<evidence type="ECO:0000313" key="1">
    <source>
        <dbReference type="EMBL" id="KAB2597272.1"/>
    </source>
</evidence>
<accession>A0A5N5F7W5</accession>
<keyword evidence="2" id="KW-1185">Reference proteome</keyword>
<proteinExistence type="predicted"/>
<gene>
    <name evidence="1" type="ORF">D8674_000192</name>
</gene>
<name>A0A5N5F7W5_9ROSA</name>
<evidence type="ECO:0000313" key="2">
    <source>
        <dbReference type="Proteomes" id="UP000327157"/>
    </source>
</evidence>
<reference evidence="2" key="2">
    <citation type="submission" date="2019-10" db="EMBL/GenBank/DDBJ databases">
        <title>A de novo genome assembly of a pear dwarfing rootstock.</title>
        <authorList>
            <person name="Wang F."/>
            <person name="Wang J."/>
            <person name="Li S."/>
            <person name="Zhang Y."/>
            <person name="Fang M."/>
            <person name="Ma L."/>
            <person name="Zhao Y."/>
            <person name="Jiang S."/>
        </authorList>
    </citation>
    <scope>NUCLEOTIDE SEQUENCE [LARGE SCALE GENOMIC DNA]</scope>
</reference>
<organism evidence="1 2">
    <name type="scientific">Pyrus ussuriensis x Pyrus communis</name>
    <dbReference type="NCBI Taxonomy" id="2448454"/>
    <lineage>
        <taxon>Eukaryota</taxon>
        <taxon>Viridiplantae</taxon>
        <taxon>Streptophyta</taxon>
        <taxon>Embryophyta</taxon>
        <taxon>Tracheophyta</taxon>
        <taxon>Spermatophyta</taxon>
        <taxon>Magnoliopsida</taxon>
        <taxon>eudicotyledons</taxon>
        <taxon>Gunneridae</taxon>
        <taxon>Pentapetalae</taxon>
        <taxon>rosids</taxon>
        <taxon>fabids</taxon>
        <taxon>Rosales</taxon>
        <taxon>Rosaceae</taxon>
        <taxon>Amygdaloideae</taxon>
        <taxon>Maleae</taxon>
        <taxon>Pyrus</taxon>
    </lineage>
</organism>
<sequence length="106" mass="12146">MANLTSSFSSVNAEMPLENIHQSVRDGRLQVLEPKELVDLNDKANEALYCASKQKMKADTSQEMVPFLNLNCHKSVMAILNNTSVPRRERSKWRRNATRGLRIFVR</sequence>
<reference evidence="1 2" key="1">
    <citation type="submission" date="2019-09" db="EMBL/GenBank/DDBJ databases">
        <authorList>
            <person name="Ou C."/>
        </authorList>
    </citation>
    <scope>NUCLEOTIDE SEQUENCE [LARGE SCALE GENOMIC DNA]</scope>
    <source>
        <strain evidence="1">S2</strain>
        <tissue evidence="1">Leaf</tissue>
    </source>
</reference>
<reference evidence="1 2" key="3">
    <citation type="submission" date="2019-11" db="EMBL/GenBank/DDBJ databases">
        <title>A de novo genome assembly of a pear dwarfing rootstock.</title>
        <authorList>
            <person name="Wang F."/>
            <person name="Wang J."/>
            <person name="Li S."/>
            <person name="Zhang Y."/>
            <person name="Fang M."/>
            <person name="Ma L."/>
            <person name="Zhao Y."/>
            <person name="Jiang S."/>
        </authorList>
    </citation>
    <scope>NUCLEOTIDE SEQUENCE [LARGE SCALE GENOMIC DNA]</scope>
    <source>
        <strain evidence="1">S2</strain>
        <tissue evidence="1">Leaf</tissue>
    </source>
</reference>